<accession>A0A811ZNT5</accession>
<feature type="compositionally biased region" description="Low complexity" evidence="1">
    <location>
        <begin position="37"/>
        <end position="49"/>
    </location>
</feature>
<feature type="region of interest" description="Disordered" evidence="1">
    <location>
        <begin position="1"/>
        <end position="70"/>
    </location>
</feature>
<reference evidence="2" key="1">
    <citation type="submission" date="2020-12" db="EMBL/GenBank/DDBJ databases">
        <authorList>
            <consortium name="Molecular Ecology Group"/>
        </authorList>
    </citation>
    <scope>NUCLEOTIDE SEQUENCE</scope>
    <source>
        <strain evidence="2">TBG_1078</strain>
    </source>
</reference>
<sequence>MAAGADETTGRRTRGSAPETRGCGPGPGEAPPPSTPRPAYRAGPGPARFRPGRGRRGEARARGAGGGGDRACGPLLPGSFLRGLGRAAAVCQKQKWPARVPRTHTFAERLCGPRSALPRNGSYLWGAEAGRSCCRSKDLETEDGKAVTRSPVPRGRSCRCLGFLELCANFSSGCRGTRRPLSRCVEELADGR</sequence>
<keyword evidence="3" id="KW-1185">Reference proteome</keyword>
<organism evidence="2 3">
    <name type="scientific">Nyctereutes procyonoides</name>
    <name type="common">Raccoon dog</name>
    <name type="synonym">Canis procyonoides</name>
    <dbReference type="NCBI Taxonomy" id="34880"/>
    <lineage>
        <taxon>Eukaryota</taxon>
        <taxon>Metazoa</taxon>
        <taxon>Chordata</taxon>
        <taxon>Craniata</taxon>
        <taxon>Vertebrata</taxon>
        <taxon>Euteleostomi</taxon>
        <taxon>Mammalia</taxon>
        <taxon>Eutheria</taxon>
        <taxon>Laurasiatheria</taxon>
        <taxon>Carnivora</taxon>
        <taxon>Caniformia</taxon>
        <taxon>Canidae</taxon>
        <taxon>Nyctereutes</taxon>
    </lineage>
</organism>
<dbReference type="Proteomes" id="UP000645828">
    <property type="component" value="Unassembled WGS sequence"/>
</dbReference>
<dbReference type="AlphaFoldDB" id="A0A811ZNT5"/>
<evidence type="ECO:0000313" key="2">
    <source>
        <dbReference type="EMBL" id="CAD7690345.1"/>
    </source>
</evidence>
<dbReference type="EMBL" id="CAJHUB010000770">
    <property type="protein sequence ID" value="CAD7690345.1"/>
    <property type="molecule type" value="Genomic_DNA"/>
</dbReference>
<protein>
    <submittedName>
        <fullName evidence="2">(raccoon dog) hypothetical protein</fullName>
    </submittedName>
</protein>
<gene>
    <name evidence="2" type="ORF">NYPRO_LOCUS23139</name>
</gene>
<proteinExistence type="predicted"/>
<evidence type="ECO:0000256" key="1">
    <source>
        <dbReference type="SAM" id="MobiDB-lite"/>
    </source>
</evidence>
<comment type="caution">
    <text evidence="2">The sequence shown here is derived from an EMBL/GenBank/DDBJ whole genome shotgun (WGS) entry which is preliminary data.</text>
</comment>
<name>A0A811ZNT5_NYCPR</name>
<evidence type="ECO:0000313" key="3">
    <source>
        <dbReference type="Proteomes" id="UP000645828"/>
    </source>
</evidence>